<dbReference type="VEuPathDB" id="FungiDB:PADG_08295"/>
<name>A0A1D2J6A0_PARBR</name>
<organism evidence="1 2">
    <name type="scientific">Paracoccidioides brasiliensis</name>
    <dbReference type="NCBI Taxonomy" id="121759"/>
    <lineage>
        <taxon>Eukaryota</taxon>
        <taxon>Fungi</taxon>
        <taxon>Dikarya</taxon>
        <taxon>Ascomycota</taxon>
        <taxon>Pezizomycotina</taxon>
        <taxon>Eurotiomycetes</taxon>
        <taxon>Eurotiomycetidae</taxon>
        <taxon>Onygenales</taxon>
        <taxon>Ajellomycetaceae</taxon>
        <taxon>Paracoccidioides</taxon>
    </lineage>
</organism>
<dbReference type="AlphaFoldDB" id="A0A1D2J6A0"/>
<sequence length="166" mass="19267">MSRKACLKHFKAECTIYTRLSRLQGIAHANLFIPAILIKYIDNSFPLKDTRKHAPSECWLAIFRTLLNVVNKLGDYEVLCEKLRTRNLCVRRRCLGRGHHRGRVEHEVVMIDFAEARVRRPDEELEICNCAKVLADEEAEIGVVMGKELRLRFEGSVNRGLRYRSD</sequence>
<comment type="caution">
    <text evidence="1">The sequence shown here is derived from an EMBL/GenBank/DDBJ whole genome shotgun (WGS) entry which is preliminary data.</text>
</comment>
<dbReference type="Proteomes" id="UP000242814">
    <property type="component" value="Unassembled WGS sequence"/>
</dbReference>
<dbReference type="VEuPathDB" id="FungiDB:PABG_07562"/>
<dbReference type="EMBL" id="LZYO01000412">
    <property type="protein sequence ID" value="ODH13843.1"/>
    <property type="molecule type" value="Genomic_DNA"/>
</dbReference>
<proteinExistence type="predicted"/>
<evidence type="ECO:0000313" key="2">
    <source>
        <dbReference type="Proteomes" id="UP000242814"/>
    </source>
</evidence>
<reference evidence="1 2" key="1">
    <citation type="submission" date="2016-06" db="EMBL/GenBank/DDBJ databases">
        <authorList>
            <person name="Kjaerup R.B."/>
            <person name="Dalgaard T.S."/>
            <person name="Juul-Madsen H.R."/>
        </authorList>
    </citation>
    <scope>NUCLEOTIDE SEQUENCE [LARGE SCALE GENOMIC DNA]</scope>
    <source>
        <strain evidence="1 2">Pb300</strain>
    </source>
</reference>
<evidence type="ECO:0008006" key="3">
    <source>
        <dbReference type="Google" id="ProtNLM"/>
    </source>
</evidence>
<gene>
    <name evidence="1" type="ORF">ACO22_06856</name>
</gene>
<evidence type="ECO:0000313" key="1">
    <source>
        <dbReference type="EMBL" id="ODH13843.1"/>
    </source>
</evidence>
<protein>
    <recommendedName>
        <fullName evidence="3">Protein kinase domain-containing protein</fullName>
    </recommendedName>
</protein>
<accession>A0A1D2J6A0</accession>